<comment type="caution">
    <text evidence="1">The sequence shown here is derived from an EMBL/GenBank/DDBJ whole genome shotgun (WGS) entry which is preliminary data.</text>
</comment>
<gene>
    <name evidence="1" type="ORF">BCD95_002625</name>
</gene>
<sequence length="60" mass="7119">MEVLKDELDKIKTKIKPVHVVDTFIIEHEKILGFLTELEEINSRIQKSDNYDRCAKEFDL</sequence>
<evidence type="ECO:0000313" key="2">
    <source>
        <dbReference type="Proteomes" id="UP000822184"/>
    </source>
</evidence>
<accession>A0AAE5LQ81</accession>
<organism evidence="1 2">
    <name type="scientific">Clostridium beijerinckii</name>
    <name type="common">Clostridium MP</name>
    <dbReference type="NCBI Taxonomy" id="1520"/>
    <lineage>
        <taxon>Bacteria</taxon>
        <taxon>Bacillati</taxon>
        <taxon>Bacillota</taxon>
        <taxon>Clostridia</taxon>
        <taxon>Eubacteriales</taxon>
        <taxon>Clostridiaceae</taxon>
        <taxon>Clostridium</taxon>
    </lineage>
</organism>
<name>A0AAE5LQ81_CLOBE</name>
<dbReference type="AlphaFoldDB" id="A0AAE5LQ81"/>
<protein>
    <submittedName>
        <fullName evidence="1">Uncharacterized protein</fullName>
    </submittedName>
</protein>
<proteinExistence type="predicted"/>
<dbReference type="EMBL" id="JABTDW010000001">
    <property type="protein sequence ID" value="NSB14366.1"/>
    <property type="molecule type" value="Genomic_DNA"/>
</dbReference>
<reference evidence="1" key="1">
    <citation type="submission" date="2020-06" db="EMBL/GenBank/DDBJ databases">
        <title>Genomic insights into acetone-butanol-ethanol (ABE) fermentation by sequencing solventogenic clostridia strains.</title>
        <authorList>
            <person name="Brown S."/>
        </authorList>
    </citation>
    <scope>NUCLEOTIDE SEQUENCE</scope>
    <source>
        <strain evidence="1">DJ123</strain>
    </source>
</reference>
<dbReference type="Proteomes" id="UP000822184">
    <property type="component" value="Unassembled WGS sequence"/>
</dbReference>
<evidence type="ECO:0000313" key="1">
    <source>
        <dbReference type="EMBL" id="NSB14366.1"/>
    </source>
</evidence>